<dbReference type="PANTHER" id="PTHR33091">
    <property type="entry name" value="PROTEIN, PUTATIVE, EXPRESSED-RELATED"/>
    <property type="match status" value="1"/>
</dbReference>
<evidence type="ECO:0000256" key="4">
    <source>
        <dbReference type="SAM" id="SignalP"/>
    </source>
</evidence>
<dbReference type="InterPro" id="IPR036354">
    <property type="entry name" value="Prot_inh_pot1_sf"/>
</dbReference>
<dbReference type="EnsemblMetazoa" id="HelroT188488">
    <property type="protein sequence ID" value="HelroP188488"/>
    <property type="gene ID" value="HelroG188488"/>
</dbReference>
<reference evidence="5 7" key="2">
    <citation type="journal article" date="2013" name="Nature">
        <title>Insights into bilaterian evolution from three spiralian genomes.</title>
        <authorList>
            <person name="Simakov O."/>
            <person name="Marletaz F."/>
            <person name="Cho S.J."/>
            <person name="Edsinger-Gonzales E."/>
            <person name="Havlak P."/>
            <person name="Hellsten U."/>
            <person name="Kuo D.H."/>
            <person name="Larsson T."/>
            <person name="Lv J."/>
            <person name="Arendt D."/>
            <person name="Savage R."/>
            <person name="Osoegawa K."/>
            <person name="de Jong P."/>
            <person name="Grimwood J."/>
            <person name="Chapman J.A."/>
            <person name="Shapiro H."/>
            <person name="Aerts A."/>
            <person name="Otillar R.P."/>
            <person name="Terry A.Y."/>
            <person name="Boore J.L."/>
            <person name="Grigoriev I.V."/>
            <person name="Lindberg D.R."/>
            <person name="Seaver E.C."/>
            <person name="Weisblat D.A."/>
            <person name="Putnam N.H."/>
            <person name="Rokhsar D.S."/>
        </authorList>
    </citation>
    <scope>NUCLEOTIDE SEQUENCE</scope>
</reference>
<keyword evidence="2" id="KW-0646">Protease inhibitor</keyword>
<reference evidence="7" key="1">
    <citation type="submission" date="2012-12" db="EMBL/GenBank/DDBJ databases">
        <authorList>
            <person name="Hellsten U."/>
            <person name="Grimwood J."/>
            <person name="Chapman J.A."/>
            <person name="Shapiro H."/>
            <person name="Aerts A."/>
            <person name="Otillar R.P."/>
            <person name="Terry A.Y."/>
            <person name="Boore J.L."/>
            <person name="Simakov O."/>
            <person name="Marletaz F."/>
            <person name="Cho S.-J."/>
            <person name="Edsinger-Gonzales E."/>
            <person name="Havlak P."/>
            <person name="Kuo D.-H."/>
            <person name="Larsson T."/>
            <person name="Lv J."/>
            <person name="Arendt D."/>
            <person name="Savage R."/>
            <person name="Osoegawa K."/>
            <person name="de Jong P."/>
            <person name="Lindberg D.R."/>
            <person name="Seaver E.C."/>
            <person name="Weisblat D.A."/>
            <person name="Putnam N.H."/>
            <person name="Grigoriev I.V."/>
            <person name="Rokhsar D.S."/>
        </authorList>
    </citation>
    <scope>NUCLEOTIDE SEQUENCE</scope>
</reference>
<dbReference type="AlphaFoldDB" id="T1FQ17"/>
<comment type="similarity">
    <text evidence="1">Belongs to the protease inhibitor I13 (potato type I serine protease inhibitor) family.</text>
</comment>
<dbReference type="RefSeq" id="XP_009019226.1">
    <property type="nucleotide sequence ID" value="XM_009020978.1"/>
</dbReference>
<keyword evidence="7" id="KW-1185">Reference proteome</keyword>
<dbReference type="KEGG" id="hro:HELRODRAFT_188488"/>
<dbReference type="HOGENOM" id="CLU_1556948_0_0_1"/>
<keyword evidence="3" id="KW-0722">Serine protease inhibitor</keyword>
<evidence type="ECO:0000313" key="6">
    <source>
        <dbReference type="EnsemblMetazoa" id="HelroP188488"/>
    </source>
</evidence>
<keyword evidence="4" id="KW-0732">Signal</keyword>
<sequence length="172" mass="19364">MKLNNSLLLTLSCFACIFAMIVLPDGYKSVGKSWPELLNKPMEEVKQAILKEIANVQFVVHNVDNYKMYPSEFWFKKVRLVVNGSNVVVEEPPNFCGMEPDFSLVGGIVGQKYKTVLDTLHEKIPTLKVSVFKNGEKIHSTSADDVDYARLDVDSTEKVMKEATYVRVVVDA</sequence>
<gene>
    <name evidence="6" type="primary">20210914</name>
    <name evidence="5" type="ORF">HELRODRAFT_188488</name>
</gene>
<evidence type="ECO:0000256" key="1">
    <source>
        <dbReference type="ARBA" id="ARBA00008210"/>
    </source>
</evidence>
<dbReference type="InParanoid" id="T1FQ17"/>
<dbReference type="CTD" id="20210914"/>
<evidence type="ECO:0000313" key="5">
    <source>
        <dbReference type="EMBL" id="ESO01818.1"/>
    </source>
</evidence>
<dbReference type="EMBL" id="AMQM01000727">
    <property type="status" value="NOT_ANNOTATED_CDS"/>
    <property type="molecule type" value="Genomic_DNA"/>
</dbReference>
<accession>T1FQ17</accession>
<feature type="chain" id="PRO_5010980835" evidence="4">
    <location>
        <begin position="20"/>
        <end position="172"/>
    </location>
</feature>
<dbReference type="GO" id="GO:0009611">
    <property type="term" value="P:response to wounding"/>
    <property type="evidence" value="ECO:0007669"/>
    <property type="project" value="InterPro"/>
</dbReference>
<name>T1FQ17_HELRO</name>
<protein>
    <submittedName>
        <fullName evidence="5 6">Uncharacterized protein</fullName>
    </submittedName>
</protein>
<dbReference type="PANTHER" id="PTHR33091:SF29">
    <property type="entry name" value="SUBTILISIN INHIBITOR 1"/>
    <property type="match status" value="1"/>
</dbReference>
<evidence type="ECO:0000313" key="7">
    <source>
        <dbReference type="Proteomes" id="UP000015101"/>
    </source>
</evidence>
<dbReference type="Pfam" id="PF00280">
    <property type="entry name" value="potato_inhibit"/>
    <property type="match status" value="1"/>
</dbReference>
<reference evidence="6" key="3">
    <citation type="submission" date="2015-06" db="UniProtKB">
        <authorList>
            <consortium name="EnsemblMetazoa"/>
        </authorList>
    </citation>
    <scope>IDENTIFICATION</scope>
</reference>
<dbReference type="Proteomes" id="UP000015101">
    <property type="component" value="Unassembled WGS sequence"/>
</dbReference>
<organism evidence="6 7">
    <name type="scientific">Helobdella robusta</name>
    <name type="common">Californian leech</name>
    <dbReference type="NCBI Taxonomy" id="6412"/>
    <lineage>
        <taxon>Eukaryota</taxon>
        <taxon>Metazoa</taxon>
        <taxon>Spiralia</taxon>
        <taxon>Lophotrochozoa</taxon>
        <taxon>Annelida</taxon>
        <taxon>Clitellata</taxon>
        <taxon>Hirudinea</taxon>
        <taxon>Rhynchobdellida</taxon>
        <taxon>Glossiphoniidae</taxon>
        <taxon>Helobdella</taxon>
    </lineage>
</organism>
<feature type="signal peptide" evidence="4">
    <location>
        <begin position="1"/>
        <end position="19"/>
    </location>
</feature>
<dbReference type="InterPro" id="IPR000864">
    <property type="entry name" value="Prot_inh_pot1"/>
</dbReference>
<dbReference type="EMBL" id="KB096742">
    <property type="protein sequence ID" value="ESO01818.1"/>
    <property type="molecule type" value="Genomic_DNA"/>
</dbReference>
<dbReference type="GO" id="GO:0004867">
    <property type="term" value="F:serine-type endopeptidase inhibitor activity"/>
    <property type="evidence" value="ECO:0007669"/>
    <property type="project" value="UniProtKB-KW"/>
</dbReference>
<proteinExistence type="inferred from homology"/>
<evidence type="ECO:0000256" key="2">
    <source>
        <dbReference type="ARBA" id="ARBA00022690"/>
    </source>
</evidence>
<evidence type="ECO:0000256" key="3">
    <source>
        <dbReference type="ARBA" id="ARBA00022900"/>
    </source>
</evidence>
<dbReference type="SUPFAM" id="SSF54654">
    <property type="entry name" value="CI-2 family of serine protease inhibitors"/>
    <property type="match status" value="1"/>
</dbReference>
<dbReference type="Gene3D" id="3.30.10.10">
    <property type="entry name" value="Trypsin Inhibitor V, subunit A"/>
    <property type="match status" value="1"/>
</dbReference>
<dbReference type="GeneID" id="20210914"/>